<dbReference type="OrthoDB" id="9762536at2"/>
<dbReference type="eggNOG" id="COG0517">
    <property type="taxonomic scope" value="Bacteria"/>
</dbReference>
<evidence type="ECO:0000256" key="4">
    <source>
        <dbReference type="PIRNR" id="PIRNR004692"/>
    </source>
</evidence>
<dbReference type="InterPro" id="IPR035474">
    <property type="entry name" value="SIS_Kpsf"/>
</dbReference>
<dbReference type="PANTHER" id="PTHR42745">
    <property type="match status" value="1"/>
</dbReference>
<proteinExistence type="inferred from homology"/>
<reference evidence="10 11" key="1">
    <citation type="journal article" date="2009" name="Stand. Genomic Sci.">
        <title>Complete genome sequence of Pirellula staleyi type strain (ATCC 27377).</title>
        <authorList>
            <person name="Clum A."/>
            <person name="Tindall B.J."/>
            <person name="Sikorski J."/>
            <person name="Ivanova N."/>
            <person name="Mavrommatis K."/>
            <person name="Lucas S."/>
            <person name="Glavina del Rio T."/>
            <person name="Nolan M."/>
            <person name="Chen F."/>
            <person name="Tice H."/>
            <person name="Pitluck S."/>
            <person name="Cheng J.F."/>
            <person name="Chertkov O."/>
            <person name="Brettin T."/>
            <person name="Han C."/>
            <person name="Detter J.C."/>
            <person name="Kuske C."/>
            <person name="Bruce D."/>
            <person name="Goodwin L."/>
            <person name="Ovchinikova G."/>
            <person name="Pati A."/>
            <person name="Mikhailova N."/>
            <person name="Chen A."/>
            <person name="Palaniappan K."/>
            <person name="Land M."/>
            <person name="Hauser L."/>
            <person name="Chang Y.J."/>
            <person name="Jeffries C.D."/>
            <person name="Chain P."/>
            <person name="Rohde M."/>
            <person name="Goker M."/>
            <person name="Bristow J."/>
            <person name="Eisen J.A."/>
            <person name="Markowitz V."/>
            <person name="Hugenholtz P."/>
            <person name="Kyrpides N.C."/>
            <person name="Klenk H.P."/>
            <person name="Lapidus A."/>
        </authorList>
    </citation>
    <scope>NUCLEOTIDE SEQUENCE [LARGE SCALE GENOMIC DNA]</scope>
    <source>
        <strain evidence="11">ATCC 27377 / DSM 6068 / ICPB 4128</strain>
    </source>
</reference>
<feature type="site" description="Catalytically relevant" evidence="6">
    <location>
        <position position="116"/>
    </location>
</feature>
<feature type="domain" description="CBS" evidence="8">
    <location>
        <begin position="284"/>
        <end position="340"/>
    </location>
</feature>
<dbReference type="STRING" id="530564.Psta_0845"/>
<keyword evidence="11" id="KW-1185">Reference proteome</keyword>
<keyword evidence="3 7" id="KW-0129">CBS domain</keyword>
<dbReference type="Gene3D" id="3.40.50.10490">
    <property type="entry name" value="Glucose-6-phosphate isomerase like protein, domain 1"/>
    <property type="match status" value="1"/>
</dbReference>
<evidence type="ECO:0000256" key="6">
    <source>
        <dbReference type="PIRSR" id="PIRSR004692-3"/>
    </source>
</evidence>
<dbReference type="EMBL" id="CP001848">
    <property type="protein sequence ID" value="ADB15530.1"/>
    <property type="molecule type" value="Genomic_DNA"/>
</dbReference>
<feature type="site" description="Catalytically relevant" evidence="6">
    <location>
        <position position="64"/>
    </location>
</feature>
<name>D2R6F2_PIRSD</name>
<protein>
    <submittedName>
        <fullName evidence="10">KpsF/GutQ family protein</fullName>
        <ecNumber evidence="10">5.3.1.13</ecNumber>
    </submittedName>
</protein>
<evidence type="ECO:0000256" key="2">
    <source>
        <dbReference type="ARBA" id="ARBA00022737"/>
    </source>
</evidence>
<dbReference type="KEGG" id="psl:Psta_0845"/>
<gene>
    <name evidence="10" type="ordered locus">Psta_0845</name>
</gene>
<dbReference type="SMART" id="SM00116">
    <property type="entry name" value="CBS"/>
    <property type="match status" value="2"/>
</dbReference>
<dbReference type="CDD" id="cd05014">
    <property type="entry name" value="SIS_Kpsf"/>
    <property type="match status" value="1"/>
</dbReference>
<dbReference type="EC" id="5.3.1.13" evidence="10"/>
<dbReference type="GO" id="GO:0046872">
    <property type="term" value="F:metal ion binding"/>
    <property type="evidence" value="ECO:0007669"/>
    <property type="project" value="UniProtKB-KW"/>
</dbReference>
<sequence length="365" mass="38244">MHTASSSTLGPRAALDPLQLARTVLLSESDAIAGLATRLDHHFVSAVKMLLDCRGSLILSGMGKAGLIASKLTATFASTGTRSHFVHPAEAIHGDLGRIAEGDVVLMLSYSGETEEITRILPMLRDFGASIIAITGQPSSTLARAATVVLDLGRITEACPLGLAPSTSTAAMLALGDALAIVVSQSRGFSADDFARYHPGGSLGRKLATVNDVMRPLAECRVAHENERLREALVNQRRPGRRSGAILLIDDAGKLSGIFTDSDLARLLEAKRDAAIDGPLSDVMTRRPTTIQEGTSLAAACDLLAMKKISELPVIDHDGKPAGLVDITDVVLVASDDDEAPAVDGPTLLKLVAPPMPRGSSAKKK</sequence>
<evidence type="ECO:0000256" key="7">
    <source>
        <dbReference type="PROSITE-ProRule" id="PRU00703"/>
    </source>
</evidence>
<dbReference type="SUPFAM" id="SSF53697">
    <property type="entry name" value="SIS domain"/>
    <property type="match status" value="1"/>
</dbReference>
<feature type="site" description="Catalytically relevant" evidence="6">
    <location>
        <position position="198"/>
    </location>
</feature>
<dbReference type="InterPro" id="IPR000644">
    <property type="entry name" value="CBS_dom"/>
</dbReference>
<dbReference type="Proteomes" id="UP000001887">
    <property type="component" value="Chromosome"/>
</dbReference>
<dbReference type="AlphaFoldDB" id="D2R6F2"/>
<dbReference type="GO" id="GO:0005975">
    <property type="term" value="P:carbohydrate metabolic process"/>
    <property type="evidence" value="ECO:0007669"/>
    <property type="project" value="InterPro"/>
</dbReference>
<accession>D2R6F2</accession>
<feature type="binding site" evidence="5">
    <location>
        <position position="87"/>
    </location>
    <ligand>
        <name>Zn(2+)</name>
        <dbReference type="ChEBI" id="CHEBI:29105"/>
    </ligand>
</feature>
<evidence type="ECO:0000313" key="10">
    <source>
        <dbReference type="EMBL" id="ADB15530.1"/>
    </source>
</evidence>
<evidence type="ECO:0000259" key="8">
    <source>
        <dbReference type="PROSITE" id="PS51371"/>
    </source>
</evidence>
<organism evidence="10 11">
    <name type="scientific">Pirellula staleyi (strain ATCC 27377 / DSM 6068 / ICPB 4128)</name>
    <name type="common">Pirella staleyi</name>
    <dbReference type="NCBI Taxonomy" id="530564"/>
    <lineage>
        <taxon>Bacteria</taxon>
        <taxon>Pseudomonadati</taxon>
        <taxon>Planctomycetota</taxon>
        <taxon>Planctomycetia</taxon>
        <taxon>Pirellulales</taxon>
        <taxon>Pirellulaceae</taxon>
        <taxon>Pirellula</taxon>
    </lineage>
</organism>
<feature type="domain" description="SIS" evidence="9">
    <location>
        <begin position="46"/>
        <end position="189"/>
    </location>
</feature>
<evidence type="ECO:0000313" key="11">
    <source>
        <dbReference type="Proteomes" id="UP000001887"/>
    </source>
</evidence>
<dbReference type="Pfam" id="PF00571">
    <property type="entry name" value="CBS"/>
    <property type="match status" value="2"/>
</dbReference>
<dbReference type="InterPro" id="IPR046342">
    <property type="entry name" value="CBS_dom_sf"/>
</dbReference>
<evidence type="ECO:0000256" key="1">
    <source>
        <dbReference type="ARBA" id="ARBA00008165"/>
    </source>
</evidence>
<dbReference type="PIRSF" id="PIRSF004692">
    <property type="entry name" value="KdsD_KpsF"/>
    <property type="match status" value="1"/>
</dbReference>
<dbReference type="PROSITE" id="PS51371">
    <property type="entry name" value="CBS"/>
    <property type="match status" value="2"/>
</dbReference>
<keyword evidence="5" id="KW-0479">Metal-binding</keyword>
<dbReference type="InterPro" id="IPR001347">
    <property type="entry name" value="SIS_dom"/>
</dbReference>
<dbReference type="PROSITE" id="PS51464">
    <property type="entry name" value="SIS"/>
    <property type="match status" value="1"/>
</dbReference>
<dbReference type="eggNOG" id="COG0794">
    <property type="taxonomic scope" value="Bacteria"/>
</dbReference>
<feature type="site" description="Catalytically relevant" evidence="6">
    <location>
        <position position="157"/>
    </location>
</feature>
<dbReference type="Gene3D" id="3.10.580.10">
    <property type="entry name" value="CBS-domain"/>
    <property type="match status" value="1"/>
</dbReference>
<keyword evidence="10" id="KW-0413">Isomerase</keyword>
<dbReference type="InterPro" id="IPR046348">
    <property type="entry name" value="SIS_dom_sf"/>
</dbReference>
<evidence type="ECO:0000256" key="5">
    <source>
        <dbReference type="PIRSR" id="PIRSR004692-2"/>
    </source>
</evidence>
<keyword evidence="5" id="KW-0862">Zinc</keyword>
<dbReference type="FunFam" id="3.40.50.10490:FF:000011">
    <property type="entry name" value="Arabinose 5-phosphate isomerase"/>
    <property type="match status" value="1"/>
</dbReference>
<comment type="similarity">
    <text evidence="1 4">Belongs to the SIS family. GutQ/KpsF subfamily.</text>
</comment>
<dbReference type="PANTHER" id="PTHR42745:SF1">
    <property type="entry name" value="ARABINOSE 5-PHOSPHATE ISOMERASE KDSD"/>
    <property type="match status" value="1"/>
</dbReference>
<feature type="domain" description="CBS" evidence="8">
    <location>
        <begin position="214"/>
        <end position="274"/>
    </location>
</feature>
<evidence type="ECO:0000256" key="3">
    <source>
        <dbReference type="ARBA" id="ARBA00023122"/>
    </source>
</evidence>
<dbReference type="HOGENOM" id="CLU_040681_13_1_0"/>
<keyword evidence="2" id="KW-0677">Repeat</keyword>
<dbReference type="GO" id="GO:0097367">
    <property type="term" value="F:carbohydrate derivative binding"/>
    <property type="evidence" value="ECO:0007669"/>
    <property type="project" value="InterPro"/>
</dbReference>
<dbReference type="InterPro" id="IPR004800">
    <property type="entry name" value="KdsD/KpsF-type"/>
</dbReference>
<dbReference type="Pfam" id="PF01380">
    <property type="entry name" value="SIS"/>
    <property type="match status" value="1"/>
</dbReference>
<dbReference type="GO" id="GO:1901135">
    <property type="term" value="P:carbohydrate derivative metabolic process"/>
    <property type="evidence" value="ECO:0007669"/>
    <property type="project" value="InterPro"/>
</dbReference>
<dbReference type="NCBIfam" id="TIGR00393">
    <property type="entry name" value="kpsF"/>
    <property type="match status" value="1"/>
</dbReference>
<dbReference type="GO" id="GO:0019146">
    <property type="term" value="F:arabinose-5-phosphate isomerase activity"/>
    <property type="evidence" value="ECO:0007669"/>
    <property type="project" value="UniProtKB-EC"/>
</dbReference>
<evidence type="ECO:0000259" key="9">
    <source>
        <dbReference type="PROSITE" id="PS51464"/>
    </source>
</evidence>
<dbReference type="InterPro" id="IPR050986">
    <property type="entry name" value="GutQ/KpsF_isomerases"/>
</dbReference>